<sequence>MQRIGSSKLKVAATGHRKLLRRLAAIVGCLPQQKNATVAATPRLDLNESRTQQLNARSNRPSSLPFRI</sequence>
<evidence type="ECO:0000313" key="2">
    <source>
        <dbReference type="Proteomes" id="UP001055811"/>
    </source>
</evidence>
<proteinExistence type="predicted"/>
<organism evidence="1 2">
    <name type="scientific">Cichorium intybus</name>
    <name type="common">Chicory</name>
    <dbReference type="NCBI Taxonomy" id="13427"/>
    <lineage>
        <taxon>Eukaryota</taxon>
        <taxon>Viridiplantae</taxon>
        <taxon>Streptophyta</taxon>
        <taxon>Embryophyta</taxon>
        <taxon>Tracheophyta</taxon>
        <taxon>Spermatophyta</taxon>
        <taxon>Magnoliopsida</taxon>
        <taxon>eudicotyledons</taxon>
        <taxon>Gunneridae</taxon>
        <taxon>Pentapetalae</taxon>
        <taxon>asterids</taxon>
        <taxon>campanulids</taxon>
        <taxon>Asterales</taxon>
        <taxon>Asteraceae</taxon>
        <taxon>Cichorioideae</taxon>
        <taxon>Cichorieae</taxon>
        <taxon>Cichoriinae</taxon>
        <taxon>Cichorium</taxon>
    </lineage>
</organism>
<dbReference type="Proteomes" id="UP001055811">
    <property type="component" value="Linkage Group LG06"/>
</dbReference>
<accession>A0ACB9BNW0</accession>
<reference evidence="1 2" key="2">
    <citation type="journal article" date="2022" name="Mol. Ecol. Resour.">
        <title>The genomes of chicory, endive, great burdock and yacon provide insights into Asteraceae paleo-polyploidization history and plant inulin production.</title>
        <authorList>
            <person name="Fan W."/>
            <person name="Wang S."/>
            <person name="Wang H."/>
            <person name="Wang A."/>
            <person name="Jiang F."/>
            <person name="Liu H."/>
            <person name="Zhao H."/>
            <person name="Xu D."/>
            <person name="Zhang Y."/>
        </authorList>
    </citation>
    <scope>NUCLEOTIDE SEQUENCE [LARGE SCALE GENOMIC DNA]</scope>
    <source>
        <strain evidence="2">cv. Punajuju</strain>
        <tissue evidence="1">Leaves</tissue>
    </source>
</reference>
<dbReference type="EMBL" id="CM042014">
    <property type="protein sequence ID" value="KAI3723721.1"/>
    <property type="molecule type" value="Genomic_DNA"/>
</dbReference>
<keyword evidence="2" id="KW-1185">Reference proteome</keyword>
<gene>
    <name evidence="1" type="ORF">L2E82_35478</name>
</gene>
<comment type="caution">
    <text evidence="1">The sequence shown here is derived from an EMBL/GenBank/DDBJ whole genome shotgun (WGS) entry which is preliminary data.</text>
</comment>
<evidence type="ECO:0000313" key="1">
    <source>
        <dbReference type="EMBL" id="KAI3723721.1"/>
    </source>
</evidence>
<reference evidence="2" key="1">
    <citation type="journal article" date="2022" name="Mol. Ecol. Resour.">
        <title>The genomes of chicory, endive, great burdock and yacon provide insights into Asteraceae palaeo-polyploidization history and plant inulin production.</title>
        <authorList>
            <person name="Fan W."/>
            <person name="Wang S."/>
            <person name="Wang H."/>
            <person name="Wang A."/>
            <person name="Jiang F."/>
            <person name="Liu H."/>
            <person name="Zhao H."/>
            <person name="Xu D."/>
            <person name="Zhang Y."/>
        </authorList>
    </citation>
    <scope>NUCLEOTIDE SEQUENCE [LARGE SCALE GENOMIC DNA]</scope>
    <source>
        <strain evidence="2">cv. Punajuju</strain>
    </source>
</reference>
<name>A0ACB9BNW0_CICIN</name>
<protein>
    <submittedName>
        <fullName evidence="1">Uncharacterized protein</fullName>
    </submittedName>
</protein>